<feature type="compositionally biased region" description="Basic and acidic residues" evidence="1">
    <location>
        <begin position="31"/>
        <end position="40"/>
    </location>
</feature>
<accession>A0A1V4KVW9</accession>
<proteinExistence type="predicted"/>
<feature type="compositionally biased region" description="Polar residues" evidence="1">
    <location>
        <begin position="42"/>
        <end position="54"/>
    </location>
</feature>
<dbReference type="AlphaFoldDB" id="A0A1V4KVW9"/>
<evidence type="ECO:0000256" key="1">
    <source>
        <dbReference type="SAM" id="MobiDB-lite"/>
    </source>
</evidence>
<dbReference type="Proteomes" id="UP000190648">
    <property type="component" value="Unassembled WGS sequence"/>
</dbReference>
<reference evidence="2 3" key="1">
    <citation type="submission" date="2016-02" db="EMBL/GenBank/DDBJ databases">
        <title>Band-tailed pigeon sequencing and assembly.</title>
        <authorList>
            <person name="Soares A.E."/>
            <person name="Novak B.J."/>
            <person name="Rice E.S."/>
            <person name="O'Connell B."/>
            <person name="Chang D."/>
            <person name="Weber S."/>
            <person name="Shapiro B."/>
        </authorList>
    </citation>
    <scope>NUCLEOTIDE SEQUENCE [LARGE SCALE GENOMIC DNA]</scope>
    <source>
        <strain evidence="2">BTP2013</strain>
        <tissue evidence="2">Blood</tissue>
    </source>
</reference>
<gene>
    <name evidence="2" type="ORF">AV530_003086</name>
</gene>
<feature type="region of interest" description="Disordered" evidence="1">
    <location>
        <begin position="1"/>
        <end position="58"/>
    </location>
</feature>
<comment type="caution">
    <text evidence="2">The sequence shown here is derived from an EMBL/GenBank/DDBJ whole genome shotgun (WGS) entry which is preliminary data.</text>
</comment>
<sequence length="97" mass="10625">MYQMKTQELRDEEILVERSRGSGASCGEATSEIKGDKARSPEPNSSKAAHSWSQPAGKDAPGMVLWGLEQHKLLCSQLAEQHPSGTEITASWSDLRK</sequence>
<feature type="compositionally biased region" description="Basic and acidic residues" evidence="1">
    <location>
        <begin position="7"/>
        <end position="20"/>
    </location>
</feature>
<evidence type="ECO:0000313" key="2">
    <source>
        <dbReference type="EMBL" id="OPJ88566.1"/>
    </source>
</evidence>
<organism evidence="2 3">
    <name type="scientific">Patagioenas fasciata monilis</name>
    <dbReference type="NCBI Taxonomy" id="372326"/>
    <lineage>
        <taxon>Eukaryota</taxon>
        <taxon>Metazoa</taxon>
        <taxon>Chordata</taxon>
        <taxon>Craniata</taxon>
        <taxon>Vertebrata</taxon>
        <taxon>Euteleostomi</taxon>
        <taxon>Archelosauria</taxon>
        <taxon>Archosauria</taxon>
        <taxon>Dinosauria</taxon>
        <taxon>Saurischia</taxon>
        <taxon>Theropoda</taxon>
        <taxon>Coelurosauria</taxon>
        <taxon>Aves</taxon>
        <taxon>Neognathae</taxon>
        <taxon>Neoaves</taxon>
        <taxon>Columbimorphae</taxon>
        <taxon>Columbiformes</taxon>
        <taxon>Columbidae</taxon>
        <taxon>Patagioenas</taxon>
    </lineage>
</organism>
<protein>
    <submittedName>
        <fullName evidence="2">Uncharacterized protein</fullName>
    </submittedName>
</protein>
<keyword evidence="3" id="KW-1185">Reference proteome</keyword>
<evidence type="ECO:0000313" key="3">
    <source>
        <dbReference type="Proteomes" id="UP000190648"/>
    </source>
</evidence>
<name>A0A1V4KVW9_PATFA</name>
<dbReference type="EMBL" id="LSYS01001520">
    <property type="protein sequence ID" value="OPJ88566.1"/>
    <property type="molecule type" value="Genomic_DNA"/>
</dbReference>